<feature type="compositionally biased region" description="Low complexity" evidence="6">
    <location>
        <begin position="188"/>
        <end position="216"/>
    </location>
</feature>
<evidence type="ECO:0000256" key="1">
    <source>
        <dbReference type="ARBA" id="ARBA00022448"/>
    </source>
</evidence>
<dbReference type="InterPro" id="IPR023394">
    <property type="entry name" value="Sec7_C_sf"/>
</dbReference>
<evidence type="ECO:0000256" key="6">
    <source>
        <dbReference type="SAM" id="MobiDB-lite"/>
    </source>
</evidence>
<dbReference type="Pfam" id="PF01369">
    <property type="entry name" value="Sec7"/>
    <property type="match status" value="1"/>
</dbReference>
<feature type="compositionally biased region" description="Polar residues" evidence="6">
    <location>
        <begin position="55"/>
        <end position="72"/>
    </location>
</feature>
<keyword evidence="4" id="KW-0472">Membrane</keyword>
<dbReference type="InterPro" id="IPR035999">
    <property type="entry name" value="Sec7_dom_sf"/>
</dbReference>
<organism evidence="8 9">
    <name type="scientific">Arthrobotrys musiformis</name>
    <dbReference type="NCBI Taxonomy" id="47236"/>
    <lineage>
        <taxon>Eukaryota</taxon>
        <taxon>Fungi</taxon>
        <taxon>Dikarya</taxon>
        <taxon>Ascomycota</taxon>
        <taxon>Pezizomycotina</taxon>
        <taxon>Orbiliomycetes</taxon>
        <taxon>Orbiliales</taxon>
        <taxon>Orbiliaceae</taxon>
        <taxon>Arthrobotrys</taxon>
    </lineage>
</organism>
<dbReference type="FunFam" id="1.10.220.20:FF:000002">
    <property type="entry name" value="Brefeldin A-inhibited guanine nucleotide-exchange protein 1"/>
    <property type="match status" value="1"/>
</dbReference>
<comment type="subcellular location">
    <subcellularLocation>
        <location evidence="5">Cytoplasmic vesicle</location>
        <location evidence="5">COPI-coated vesicle membrane</location>
    </subcellularLocation>
</comment>
<keyword evidence="1" id="KW-0813">Transport</keyword>
<sequence>MSNPEGKPALPEGESISLPIGKAPSEKEDPVESIDDYEEVSIDRDVADELPGREQAQQEQQGITKEAPSTTSDAEDTVTASVPEIITTPETANIPNGVSEEEPELTVVEPEPLPETREVEVPRIDVEEATTPREESTDPMPEPVPTKDLETEAKPTQPADESEDAEDAQGEPAQATTTEIPSSPPPQIITSSEPSSSQPSSPAARPGSSASSIPSRAPNPPSLQAQLVRYNLPNTVFIVQSLEIISASRDARRRADLAEAARRALEALKDLAPYAPDPEVVFEPLRLACMTHTTTLVVAALDSIDKLISYGYFTTNHSSISTTPLIERAIDTIASCFIGDVTDDKVQMQIIKALLSAVLNDKFIVHGAGLLKSIRQIYNIFLLSRNAANQTVAQGALTQMVNVVFERMKTRIAAREARAELGGLQHQDVGGSTTTVGAAMSTIDGGEGDEESSAGDTQSQVNGSSPQLATPGEKITLQSFEHRKSFDDEKIMDNAPTTVTMGRPQSSNGAGIQTDVQPEVSEQDLEDEVFTKDIFLVFRAMCKLSIKVLPPEQIADLKCHGMRSKLLSLHLILTILKQHSVVFTNPLVTIRGSGTERPTQFVQAIKQYLCLSLSRNAASSVPWVFEMCSEIFWLVVRDMRSALKKELEVFMKEIYLAILENKNSSLNQKHSILGLFERISSDPKALVEIYLNYDCDRAALDNLFQRIMEHIAKVAALPVHMSNVQQQAYIDNHPRRGTDGHYHLTHIPPSFAAASIGAAPPPGHQTDGLYPPEYILKRHSIECLVEALRSLVLWSQKGIEAASAQENSRESLDNRDSFEHTPSRGLSGPGTPQLDVDRRVSSNSDLGSLTVFDDPSQFEKSKLRKNALSECARKFNTKPKHGIKALIEQGFIKSKEPRDVAEFLLSYNSILDKGKIGEYLGEGDEENINIMHAFVDLLDFNRMRYVDALRRFLQTFRLPGESQKIDRLMLKFAERYISGNPNAFANADTAYVLAYSVIMLNVDQHSSKIKKRMKKEDFVKNNRGINDGADLPEEYLHGIFEEISQNEIILEDEKDAIRESKEATQKNAGLAAGIGQALATVGRDLQREAYMQASEEMANKTEQLFKTLLRSQRTSSKKTNPTIRFVNASSFKHIGPMFETVWMSFLSGLSGPTQDSQDVESIRLCMEGFKLAIKISCLFDLELPRISFVGALTRFTQLSNLSEMKPKNVEALKVLLDVAQTEGNLLKSSWKDVLLAVSQLERFQLISQGVDEGSLPDMNKSLRASTTGDDRRTSFHSTRSSKSMRHKILNYSADVAEESRSREVVIAVDKIFANSSKLNGDAIVHFVRALCEVSWQEVQSSGSSESPRMFSLQKLVEISFYNMNRIRFEWSNIWAILGEHFNNVGCLPNTSIVFFALDSLRQLSMRFLELQELPHFRFQKDFLKPFEHVMANSSHAKVKDMVLQCLNQMLQARGNMIKSGWRTMFGTYSFAAKEQYDNIVEFAFKSVQSIYKERFGVIIAQGAFSDLVVCLTEFAKNLRFQRISLQAIEILKTIVPRMLDTPECPLSPKSADFEHGNGVENGNGVESVMGGGKVKTAKEDPMVKFWFPVLFAFHDVLMTGEDLEVRSRALNHLFDTLVSYGAAYPEAFWDLVCRQLLFPIFMVLKSKSEMSRFNNHEDMTVWLSTTMIQALRNLIQLFTHFFYNLSRMLDGFLELLITCICQENDTIARIGSSCLQQLILQNVKKLQKEHWGKVVGAFVVLFERTTAHQLFSAVNNVSTPVPEDAPGTLISGSVEEENELNDTAVGTGGLKIDGLETLEQKEAAATTLGGETEAEPEAINPANNGTPQEQQLEDYRPAQQAPQIAVSVSAARKRYFARIITKCVLQGLMIETVSELFSNDDVYNLIPSPELLRLMSLLKKSFAFARKFNNDKELRMRLFRDGFMKQPPNLLKQESTSAATYISILFRMFSDEKSERRESRRDVEEALVPLCIDIIHGYVVLDRETQHRNILAWQPVVVDVMDGYLAFPDADFERNITAFYPVVVELLRQDLSEDMRKSLMGILRRVGEMKLGATKPFDGAANGGGTGAPVKGRRRAGSVMSR</sequence>
<feature type="compositionally biased region" description="Acidic residues" evidence="6">
    <location>
        <begin position="160"/>
        <end position="169"/>
    </location>
</feature>
<dbReference type="GO" id="GO:0005085">
    <property type="term" value="F:guanyl-nucleotide exchange factor activity"/>
    <property type="evidence" value="ECO:0007669"/>
    <property type="project" value="InterPro"/>
</dbReference>
<feature type="region of interest" description="Disordered" evidence="6">
    <location>
        <begin position="426"/>
        <end position="473"/>
    </location>
</feature>
<evidence type="ECO:0000256" key="5">
    <source>
        <dbReference type="ARBA" id="ARBA00060451"/>
    </source>
</evidence>
<gene>
    <name evidence="8" type="primary">SEC7</name>
    <name evidence="8" type="ORF">TWF481_005087</name>
</gene>
<comment type="caution">
    <text evidence="8">The sequence shown here is derived from an EMBL/GenBank/DDBJ whole genome shotgun (WGS) entry which is preliminary data.</text>
</comment>
<dbReference type="Pfam" id="PF20252">
    <property type="entry name" value="BIG2_C"/>
    <property type="match status" value="1"/>
</dbReference>
<feature type="compositionally biased region" description="Basic and acidic residues" evidence="6">
    <location>
        <begin position="807"/>
        <end position="822"/>
    </location>
</feature>
<dbReference type="PANTHER" id="PTHR10663:SF375">
    <property type="entry name" value="LD29171P"/>
    <property type="match status" value="1"/>
</dbReference>
<feature type="region of interest" description="Disordered" evidence="6">
    <location>
        <begin position="1805"/>
        <end position="1834"/>
    </location>
</feature>
<keyword evidence="2" id="KW-0963">Cytoplasm</keyword>
<dbReference type="InterPro" id="IPR032691">
    <property type="entry name" value="Mon2/Sec7/BIG1-like_HUS"/>
</dbReference>
<feature type="domain" description="SEC7" evidence="7">
    <location>
        <begin position="857"/>
        <end position="1046"/>
    </location>
</feature>
<dbReference type="GO" id="GO:0032012">
    <property type="term" value="P:regulation of ARF protein signal transduction"/>
    <property type="evidence" value="ECO:0007669"/>
    <property type="project" value="InterPro"/>
</dbReference>
<dbReference type="Pfam" id="PF16213">
    <property type="entry name" value="DCB"/>
    <property type="match status" value="1"/>
</dbReference>
<feature type="compositionally biased region" description="Basic and acidic residues" evidence="6">
    <location>
        <begin position="41"/>
        <end position="52"/>
    </location>
</feature>
<feature type="region of interest" description="Disordered" evidence="6">
    <location>
        <begin position="2057"/>
        <end position="2082"/>
    </location>
</feature>
<dbReference type="CDD" id="cd00171">
    <property type="entry name" value="Sec7"/>
    <property type="match status" value="1"/>
</dbReference>
<feature type="compositionally biased region" description="Polar residues" evidence="6">
    <location>
        <begin position="1821"/>
        <end position="1830"/>
    </location>
</feature>
<dbReference type="SUPFAM" id="SSF48425">
    <property type="entry name" value="Sec7 domain"/>
    <property type="match status" value="1"/>
</dbReference>
<evidence type="ECO:0000259" key="7">
    <source>
        <dbReference type="PROSITE" id="PS50190"/>
    </source>
</evidence>
<keyword evidence="3" id="KW-0653">Protein transport</keyword>
<feature type="compositionally biased region" description="Basic and acidic residues" evidence="6">
    <location>
        <begin position="114"/>
        <end position="136"/>
    </location>
</feature>
<dbReference type="EMBL" id="JAVHJL010000003">
    <property type="protein sequence ID" value="KAK6506631.1"/>
    <property type="molecule type" value="Genomic_DNA"/>
</dbReference>
<feature type="region of interest" description="Disordered" evidence="6">
    <location>
        <begin position="803"/>
        <end position="840"/>
    </location>
</feature>
<dbReference type="InterPro" id="IPR016024">
    <property type="entry name" value="ARM-type_fold"/>
</dbReference>
<dbReference type="InterPro" id="IPR000904">
    <property type="entry name" value="Sec7_dom"/>
</dbReference>
<dbReference type="FunFam" id="1.10.1000.11:FF:000003">
    <property type="entry name" value="Brefeldin A-inhibited guanine nucleotide-exchange protein 1"/>
    <property type="match status" value="1"/>
</dbReference>
<reference evidence="8 9" key="1">
    <citation type="submission" date="2023-08" db="EMBL/GenBank/DDBJ databases">
        <authorList>
            <person name="Palmer J.M."/>
        </authorList>
    </citation>
    <scope>NUCLEOTIDE SEQUENCE [LARGE SCALE GENOMIC DNA]</scope>
    <source>
        <strain evidence="8 9">TWF481</strain>
    </source>
</reference>
<evidence type="ECO:0000256" key="3">
    <source>
        <dbReference type="ARBA" id="ARBA00022927"/>
    </source>
</evidence>
<keyword evidence="9" id="KW-1185">Reference proteome</keyword>
<proteinExistence type="predicted"/>
<dbReference type="GO" id="GO:0030663">
    <property type="term" value="C:COPI-coated vesicle membrane"/>
    <property type="evidence" value="ECO:0007669"/>
    <property type="project" value="UniProtKB-SubCell"/>
</dbReference>
<feature type="compositionally biased region" description="Polar residues" evidence="6">
    <location>
        <begin position="457"/>
        <end position="468"/>
    </location>
</feature>
<dbReference type="Gene3D" id="1.10.1000.11">
    <property type="entry name" value="Arf Nucleotide-binding Site Opener,domain 2"/>
    <property type="match status" value="1"/>
</dbReference>
<evidence type="ECO:0000313" key="9">
    <source>
        <dbReference type="Proteomes" id="UP001370758"/>
    </source>
</evidence>
<dbReference type="InterPro" id="IPR015403">
    <property type="entry name" value="Mon2/Sec7/BIG1-like_HDS"/>
</dbReference>
<dbReference type="InterPro" id="IPR046455">
    <property type="entry name" value="Sec7/BIG1-like_C"/>
</dbReference>
<dbReference type="SUPFAM" id="SSF48371">
    <property type="entry name" value="ARM repeat"/>
    <property type="match status" value="1"/>
</dbReference>
<evidence type="ECO:0000256" key="4">
    <source>
        <dbReference type="ARBA" id="ARBA00023136"/>
    </source>
</evidence>
<evidence type="ECO:0000256" key="2">
    <source>
        <dbReference type="ARBA" id="ARBA00022490"/>
    </source>
</evidence>
<dbReference type="Pfam" id="PF09324">
    <property type="entry name" value="Sec7-like_HDS"/>
    <property type="match status" value="1"/>
</dbReference>
<dbReference type="Gene3D" id="1.10.220.20">
    <property type="match status" value="1"/>
</dbReference>
<dbReference type="PROSITE" id="PS50190">
    <property type="entry name" value="SEC7"/>
    <property type="match status" value="1"/>
</dbReference>
<dbReference type="GO" id="GO:0015031">
    <property type="term" value="P:protein transport"/>
    <property type="evidence" value="ECO:0007669"/>
    <property type="project" value="UniProtKB-KW"/>
</dbReference>
<dbReference type="SMART" id="SM00222">
    <property type="entry name" value="Sec7"/>
    <property type="match status" value="1"/>
</dbReference>
<accession>A0AAV9WDY0</accession>
<dbReference type="InterPro" id="IPR032629">
    <property type="entry name" value="DCB_dom"/>
</dbReference>
<dbReference type="Pfam" id="PF12783">
    <property type="entry name" value="Sec7-like_HUS"/>
    <property type="match status" value="1"/>
</dbReference>
<feature type="region of interest" description="Disordered" evidence="6">
    <location>
        <begin position="1257"/>
        <end position="1281"/>
    </location>
</feature>
<feature type="region of interest" description="Disordered" evidence="6">
    <location>
        <begin position="1"/>
        <end position="220"/>
    </location>
</feature>
<feature type="compositionally biased region" description="Acidic residues" evidence="6">
    <location>
        <begin position="31"/>
        <end position="40"/>
    </location>
</feature>
<evidence type="ECO:0000313" key="8">
    <source>
        <dbReference type="EMBL" id="KAK6506631.1"/>
    </source>
</evidence>
<name>A0AAV9WDY0_9PEZI</name>
<dbReference type="PANTHER" id="PTHR10663">
    <property type="entry name" value="GUANYL-NUCLEOTIDE EXCHANGE FACTOR"/>
    <property type="match status" value="1"/>
</dbReference>
<protein>
    <submittedName>
        <fullName evidence="8">Guanine nucleotide exchange protein for ADP-robosylation factor</fullName>
    </submittedName>
</protein>
<dbReference type="Proteomes" id="UP001370758">
    <property type="component" value="Unassembled WGS sequence"/>
</dbReference>